<proteinExistence type="predicted"/>
<feature type="region of interest" description="Disordered" evidence="1">
    <location>
        <begin position="1"/>
        <end position="32"/>
    </location>
</feature>
<keyword evidence="3" id="KW-1185">Reference proteome</keyword>
<evidence type="ECO:0000313" key="3">
    <source>
        <dbReference type="Proteomes" id="UP000290289"/>
    </source>
</evidence>
<reference evidence="2 3" key="1">
    <citation type="submission" date="2018-10" db="EMBL/GenBank/DDBJ databases">
        <title>A high-quality apple genome assembly.</title>
        <authorList>
            <person name="Hu J."/>
        </authorList>
    </citation>
    <scope>NUCLEOTIDE SEQUENCE [LARGE SCALE GENOMIC DNA]</scope>
    <source>
        <strain evidence="3">cv. HFTH1</strain>
        <tissue evidence="2">Young leaf</tissue>
    </source>
</reference>
<evidence type="ECO:0000313" key="2">
    <source>
        <dbReference type="EMBL" id="RXH93507.1"/>
    </source>
</evidence>
<dbReference type="EMBL" id="RDQH01000333">
    <property type="protein sequence ID" value="RXH93507.1"/>
    <property type="molecule type" value="Genomic_DNA"/>
</dbReference>
<comment type="caution">
    <text evidence="2">The sequence shown here is derived from an EMBL/GenBank/DDBJ whole genome shotgun (WGS) entry which is preliminary data.</text>
</comment>
<dbReference type="Proteomes" id="UP000290289">
    <property type="component" value="Chromosome 7"/>
</dbReference>
<evidence type="ECO:0000256" key="1">
    <source>
        <dbReference type="SAM" id="MobiDB-lite"/>
    </source>
</evidence>
<organism evidence="2 3">
    <name type="scientific">Malus domestica</name>
    <name type="common">Apple</name>
    <name type="synonym">Pyrus malus</name>
    <dbReference type="NCBI Taxonomy" id="3750"/>
    <lineage>
        <taxon>Eukaryota</taxon>
        <taxon>Viridiplantae</taxon>
        <taxon>Streptophyta</taxon>
        <taxon>Embryophyta</taxon>
        <taxon>Tracheophyta</taxon>
        <taxon>Spermatophyta</taxon>
        <taxon>Magnoliopsida</taxon>
        <taxon>eudicotyledons</taxon>
        <taxon>Gunneridae</taxon>
        <taxon>Pentapetalae</taxon>
        <taxon>rosids</taxon>
        <taxon>fabids</taxon>
        <taxon>Rosales</taxon>
        <taxon>Rosaceae</taxon>
        <taxon>Amygdaloideae</taxon>
        <taxon>Maleae</taxon>
        <taxon>Malus</taxon>
    </lineage>
</organism>
<name>A0A498JFC1_MALDO</name>
<sequence length="119" mass="13256">MKSTLHGKWGTNRGNLSHPGSGSHDISGSTHIVRFGPRPHPHSFVYGNSYDNFPLGHPSWDCSRVNSLNFEVPTEPKPSEFPKGLVLGRYENIHIRLTRSSLLGDVGSYKIIIQLCSHH</sequence>
<feature type="compositionally biased region" description="Polar residues" evidence="1">
    <location>
        <begin position="12"/>
        <end position="30"/>
    </location>
</feature>
<dbReference type="AlphaFoldDB" id="A0A498JFC1"/>
<protein>
    <submittedName>
        <fullName evidence="2">Uncharacterized protein</fullName>
    </submittedName>
</protein>
<gene>
    <name evidence="2" type="ORF">DVH24_014083</name>
</gene>
<accession>A0A498JFC1</accession>